<dbReference type="Proteomes" id="UP001341840">
    <property type="component" value="Unassembled WGS sequence"/>
</dbReference>
<proteinExistence type="predicted"/>
<sequence>MECALFGNYLKELNDFLAFRKNDGAVVIIQFARVKPYNGKIVLQNSIYRIKLGVIDEYDSACFMIFDNEAKHVLGKSCAEILDPLLLKGDLWDTPQILENLIEKTFLFVIEVQISDNPHFKPSYKVRKMTDDLSLINKFKDANPISTDVVYSDDLLPSSFIETERSRSAKASYSKDIIKHMM</sequence>
<protein>
    <submittedName>
        <fullName evidence="1">Uncharacterized protein</fullName>
    </submittedName>
</protein>
<dbReference type="Gene3D" id="2.40.50.140">
    <property type="entry name" value="Nucleic acid-binding proteins"/>
    <property type="match status" value="1"/>
</dbReference>
<evidence type="ECO:0000313" key="2">
    <source>
        <dbReference type="Proteomes" id="UP001341840"/>
    </source>
</evidence>
<evidence type="ECO:0000313" key="1">
    <source>
        <dbReference type="EMBL" id="MED6211186.1"/>
    </source>
</evidence>
<dbReference type="SUPFAM" id="SSF50249">
    <property type="entry name" value="Nucleic acid-binding proteins"/>
    <property type="match status" value="1"/>
</dbReference>
<gene>
    <name evidence="1" type="ORF">PIB30_071288</name>
</gene>
<dbReference type="InterPro" id="IPR012340">
    <property type="entry name" value="NA-bd_OB-fold"/>
</dbReference>
<organism evidence="1 2">
    <name type="scientific">Stylosanthes scabra</name>
    <dbReference type="NCBI Taxonomy" id="79078"/>
    <lineage>
        <taxon>Eukaryota</taxon>
        <taxon>Viridiplantae</taxon>
        <taxon>Streptophyta</taxon>
        <taxon>Embryophyta</taxon>
        <taxon>Tracheophyta</taxon>
        <taxon>Spermatophyta</taxon>
        <taxon>Magnoliopsida</taxon>
        <taxon>eudicotyledons</taxon>
        <taxon>Gunneridae</taxon>
        <taxon>Pentapetalae</taxon>
        <taxon>rosids</taxon>
        <taxon>fabids</taxon>
        <taxon>Fabales</taxon>
        <taxon>Fabaceae</taxon>
        <taxon>Papilionoideae</taxon>
        <taxon>50 kb inversion clade</taxon>
        <taxon>dalbergioids sensu lato</taxon>
        <taxon>Dalbergieae</taxon>
        <taxon>Pterocarpus clade</taxon>
        <taxon>Stylosanthes</taxon>
    </lineage>
</organism>
<accession>A0ABU6YMQ9</accession>
<reference evidence="1 2" key="1">
    <citation type="journal article" date="2023" name="Plants (Basel)">
        <title>Bridging the Gap: Combining Genomics and Transcriptomics Approaches to Understand Stylosanthes scabra, an Orphan Legume from the Brazilian Caatinga.</title>
        <authorList>
            <person name="Ferreira-Neto J.R.C."/>
            <person name="da Silva M.D."/>
            <person name="Binneck E."/>
            <person name="de Melo N.F."/>
            <person name="da Silva R.H."/>
            <person name="de Melo A.L.T.M."/>
            <person name="Pandolfi V."/>
            <person name="Bustamante F.O."/>
            <person name="Brasileiro-Vidal A.C."/>
            <person name="Benko-Iseppon A.M."/>
        </authorList>
    </citation>
    <scope>NUCLEOTIDE SEQUENCE [LARGE SCALE GENOMIC DNA]</scope>
    <source>
        <tissue evidence="1">Leaves</tissue>
    </source>
</reference>
<dbReference type="EMBL" id="JASCZI010242476">
    <property type="protein sequence ID" value="MED6211186.1"/>
    <property type="molecule type" value="Genomic_DNA"/>
</dbReference>
<comment type="caution">
    <text evidence="1">The sequence shown here is derived from an EMBL/GenBank/DDBJ whole genome shotgun (WGS) entry which is preliminary data.</text>
</comment>
<keyword evidence="2" id="KW-1185">Reference proteome</keyword>
<name>A0ABU6YMQ9_9FABA</name>